<evidence type="ECO:0000256" key="4">
    <source>
        <dbReference type="SAM" id="Phobius"/>
    </source>
</evidence>
<keyword evidence="4" id="KW-1133">Transmembrane helix</keyword>
<keyword evidence="2" id="KW-0677">Repeat</keyword>
<protein>
    <submittedName>
        <fullName evidence="7">Uncharacterized protein LOC108742278 isoform X1</fullName>
    </submittedName>
</protein>
<feature type="compositionally biased region" description="Low complexity" evidence="3">
    <location>
        <begin position="176"/>
        <end position="195"/>
    </location>
</feature>
<evidence type="ECO:0000256" key="3">
    <source>
        <dbReference type="SAM" id="MobiDB-lite"/>
    </source>
</evidence>
<keyword evidence="1" id="KW-0433">Leucine-rich repeat</keyword>
<name>A0A1W4XKM1_AGRPL</name>
<dbReference type="PANTHER" id="PTHR18849:SF0">
    <property type="entry name" value="CILIA- AND FLAGELLA-ASSOCIATED PROTEIN 410-RELATED"/>
    <property type="match status" value="1"/>
</dbReference>
<gene>
    <name evidence="7" type="primary">LOC108742278</name>
</gene>
<dbReference type="Gene3D" id="3.80.10.10">
    <property type="entry name" value="Ribonuclease Inhibitor"/>
    <property type="match status" value="1"/>
</dbReference>
<feature type="domain" description="U2A'/phosphoprotein 32 family A C-terminal" evidence="5">
    <location>
        <begin position="112"/>
        <end position="130"/>
    </location>
</feature>
<feature type="region of interest" description="Disordered" evidence="3">
    <location>
        <begin position="145"/>
        <end position="204"/>
    </location>
</feature>
<keyword evidence="4" id="KW-0472">Membrane</keyword>
<organism evidence="6 7">
    <name type="scientific">Agrilus planipennis</name>
    <name type="common">Emerald ash borer</name>
    <name type="synonym">Agrilus marcopoli</name>
    <dbReference type="NCBI Taxonomy" id="224129"/>
    <lineage>
        <taxon>Eukaryota</taxon>
        <taxon>Metazoa</taxon>
        <taxon>Ecdysozoa</taxon>
        <taxon>Arthropoda</taxon>
        <taxon>Hexapoda</taxon>
        <taxon>Insecta</taxon>
        <taxon>Pterygota</taxon>
        <taxon>Neoptera</taxon>
        <taxon>Endopterygota</taxon>
        <taxon>Coleoptera</taxon>
        <taxon>Polyphaga</taxon>
        <taxon>Elateriformia</taxon>
        <taxon>Buprestoidea</taxon>
        <taxon>Buprestidae</taxon>
        <taxon>Agrilinae</taxon>
        <taxon>Agrilus</taxon>
    </lineage>
</organism>
<feature type="transmembrane region" description="Helical" evidence="4">
    <location>
        <begin position="12"/>
        <end position="34"/>
    </location>
</feature>
<dbReference type="GeneID" id="108742278"/>
<feature type="region of interest" description="Disordered" evidence="3">
    <location>
        <begin position="226"/>
        <end position="255"/>
    </location>
</feature>
<dbReference type="GO" id="GO:0007010">
    <property type="term" value="P:cytoskeleton organization"/>
    <property type="evidence" value="ECO:0007669"/>
    <property type="project" value="TreeGrafter"/>
</dbReference>
<dbReference type="KEGG" id="apln:108742278"/>
<keyword evidence="6" id="KW-1185">Reference proteome</keyword>
<feature type="compositionally biased region" description="Acidic residues" evidence="3">
    <location>
        <begin position="156"/>
        <end position="167"/>
    </location>
</feature>
<dbReference type="InterPro" id="IPR032675">
    <property type="entry name" value="LRR_dom_sf"/>
</dbReference>
<feature type="compositionally biased region" description="Basic and acidic residues" evidence="3">
    <location>
        <begin position="145"/>
        <end position="155"/>
    </location>
</feature>
<dbReference type="Proteomes" id="UP000192223">
    <property type="component" value="Unplaced"/>
</dbReference>
<dbReference type="OrthoDB" id="1517790at2759"/>
<accession>A0A1W4XKM1</accession>
<dbReference type="RefSeq" id="XP_018332925.1">
    <property type="nucleotide sequence ID" value="XM_018477423.1"/>
</dbReference>
<evidence type="ECO:0000259" key="5">
    <source>
        <dbReference type="SMART" id="SM00446"/>
    </source>
</evidence>
<sequence length="388" mass="45464">MLIEKTAFRILYMYPTPLAFFVLYVSVVFLSHFLSNRNYGNNKKIVKFVLEKNYVLLSINKINSLADFQCCLALQELYIRQNDIRDLNQICYLQGLANLRNLWLAENPCSFIDGYRLTVIRALPQLQKLDNIAITQEEVRDAARKGRILTHPEDPHESEEEVEEEEYVPDRQQYSRYPTEQYQEQQYSPQRSPSRQETEYDNGDIDGYYIKEESLEDGKEYITTTIQQNSSRRQEQIRRSYSPTEYDERKGSQYYEQTKQTQFYEKTSLNTNSLEEGAGDNLKDLKLVTSQSSNSIKDYTNGERYPQSNPAAYRQTEGSEISSHSHEVPTRRERFTCPAAHQPPFNRRPVTRNSNILSAVLCLVKELDYPSLEVVEMAVRCRMDEFEE</sequence>
<dbReference type="PANTHER" id="PTHR18849">
    <property type="entry name" value="LEUCINE RICH REPEAT PROTEIN"/>
    <property type="match status" value="1"/>
</dbReference>
<evidence type="ECO:0000313" key="6">
    <source>
        <dbReference type="Proteomes" id="UP000192223"/>
    </source>
</evidence>
<dbReference type="SUPFAM" id="SSF52058">
    <property type="entry name" value="L domain-like"/>
    <property type="match status" value="1"/>
</dbReference>
<dbReference type="InterPro" id="IPR003603">
    <property type="entry name" value="U2A'_phosphoprotein32A_C"/>
</dbReference>
<evidence type="ECO:0000256" key="2">
    <source>
        <dbReference type="ARBA" id="ARBA00022737"/>
    </source>
</evidence>
<dbReference type="AlphaFoldDB" id="A0A1W4XKM1"/>
<dbReference type="SMART" id="SM00446">
    <property type="entry name" value="LRRcap"/>
    <property type="match status" value="1"/>
</dbReference>
<proteinExistence type="predicted"/>
<evidence type="ECO:0000256" key="1">
    <source>
        <dbReference type="ARBA" id="ARBA00022614"/>
    </source>
</evidence>
<evidence type="ECO:0000313" key="7">
    <source>
        <dbReference type="RefSeq" id="XP_018332925.1"/>
    </source>
</evidence>
<keyword evidence="4" id="KW-0812">Transmembrane</keyword>
<dbReference type="InParanoid" id="A0A1W4XKM1"/>
<reference evidence="7" key="1">
    <citation type="submission" date="2025-08" db="UniProtKB">
        <authorList>
            <consortium name="RefSeq"/>
        </authorList>
    </citation>
    <scope>IDENTIFICATION</scope>
    <source>
        <tissue evidence="7">Entire body</tissue>
    </source>
</reference>